<evidence type="ECO:0000313" key="1">
    <source>
        <dbReference type="EnsemblMetazoa" id="LLOJ006670-PA"/>
    </source>
</evidence>
<dbReference type="EnsemblMetazoa" id="LLOJ006670-RA">
    <property type="protein sequence ID" value="LLOJ006670-PA"/>
    <property type="gene ID" value="LLOJ006670"/>
</dbReference>
<dbReference type="EMBL" id="AJWK01021990">
    <property type="status" value="NOT_ANNOTATED_CDS"/>
    <property type="molecule type" value="Genomic_DNA"/>
</dbReference>
<dbReference type="AlphaFoldDB" id="A0A1B0EVT1"/>
<reference evidence="1" key="1">
    <citation type="submission" date="2020-05" db="UniProtKB">
        <authorList>
            <consortium name="EnsemblMetazoa"/>
        </authorList>
    </citation>
    <scope>IDENTIFICATION</scope>
    <source>
        <strain evidence="1">Jacobina</strain>
    </source>
</reference>
<keyword evidence="2" id="KW-1185">Reference proteome</keyword>
<name>A0A1B0EVT1_LUTLO</name>
<dbReference type="VEuPathDB" id="VectorBase:LLONM1_008943"/>
<organism evidence="1 2">
    <name type="scientific">Lutzomyia longipalpis</name>
    <name type="common">Sand fly</name>
    <dbReference type="NCBI Taxonomy" id="7200"/>
    <lineage>
        <taxon>Eukaryota</taxon>
        <taxon>Metazoa</taxon>
        <taxon>Ecdysozoa</taxon>
        <taxon>Arthropoda</taxon>
        <taxon>Hexapoda</taxon>
        <taxon>Insecta</taxon>
        <taxon>Pterygota</taxon>
        <taxon>Neoptera</taxon>
        <taxon>Endopterygota</taxon>
        <taxon>Diptera</taxon>
        <taxon>Nematocera</taxon>
        <taxon>Psychodoidea</taxon>
        <taxon>Psychodidae</taxon>
        <taxon>Lutzomyia</taxon>
        <taxon>Lutzomyia</taxon>
    </lineage>
</organism>
<dbReference type="VEuPathDB" id="VectorBase:LLOJ006670"/>
<evidence type="ECO:0000313" key="2">
    <source>
        <dbReference type="Proteomes" id="UP000092461"/>
    </source>
</evidence>
<accession>A0A1B0EVT1</accession>
<proteinExistence type="predicted"/>
<protein>
    <submittedName>
        <fullName evidence="1">Uncharacterized protein</fullName>
    </submittedName>
</protein>
<dbReference type="Proteomes" id="UP000092461">
    <property type="component" value="Unassembled WGS sequence"/>
</dbReference>
<sequence length="151" mass="16847">MKSNRETTSVNMSKKTLAGGKNAWKVEKTQTKFAQVQKKHLEAAKKLVKEYESSSDEEDVVTADIFEAVLKGYDVQILANLALAEVFTVASVAKNARNVIAQRAFGNVMLHATKSMIVVDIDVRKSAIHQESAENVHKDFHDLVHVVNRRL</sequence>